<name>A0A3B0XDM9_9ZZZZ</name>
<dbReference type="InterPro" id="IPR036188">
    <property type="entry name" value="FAD/NAD-bd_sf"/>
</dbReference>
<dbReference type="InterPro" id="IPR050464">
    <property type="entry name" value="Zeta_carotene_desat/Oxidored"/>
</dbReference>
<gene>
    <name evidence="2" type="ORF">MNBD_GAMMA08-1234</name>
</gene>
<dbReference type="GO" id="GO:0016491">
    <property type="term" value="F:oxidoreductase activity"/>
    <property type="evidence" value="ECO:0007669"/>
    <property type="project" value="UniProtKB-KW"/>
</dbReference>
<dbReference type="AlphaFoldDB" id="A0A3B0XDM9"/>
<dbReference type="Pfam" id="PF01593">
    <property type="entry name" value="Amino_oxidase"/>
    <property type="match status" value="1"/>
</dbReference>
<organism evidence="2">
    <name type="scientific">hydrothermal vent metagenome</name>
    <dbReference type="NCBI Taxonomy" id="652676"/>
    <lineage>
        <taxon>unclassified sequences</taxon>
        <taxon>metagenomes</taxon>
        <taxon>ecological metagenomes</taxon>
    </lineage>
</organism>
<dbReference type="InterPro" id="IPR002937">
    <property type="entry name" value="Amino_oxidase"/>
</dbReference>
<feature type="domain" description="Amine oxidase" evidence="1">
    <location>
        <begin position="27"/>
        <end position="459"/>
    </location>
</feature>
<dbReference type="SUPFAM" id="SSF51905">
    <property type="entry name" value="FAD/NAD(P)-binding domain"/>
    <property type="match status" value="1"/>
</dbReference>
<reference evidence="2" key="1">
    <citation type="submission" date="2018-06" db="EMBL/GenBank/DDBJ databases">
        <authorList>
            <person name="Zhirakovskaya E."/>
        </authorList>
    </citation>
    <scope>NUCLEOTIDE SEQUENCE</scope>
</reference>
<accession>A0A3B0XDM9</accession>
<dbReference type="EC" id="1.-.-.-" evidence="2"/>
<proteinExistence type="predicted"/>
<evidence type="ECO:0000313" key="2">
    <source>
        <dbReference type="EMBL" id="VAW62690.1"/>
    </source>
</evidence>
<dbReference type="PANTHER" id="PTHR42923:SF47">
    <property type="entry name" value="BLR3003 PROTEIN"/>
    <property type="match status" value="1"/>
</dbReference>
<dbReference type="PRINTS" id="PR00419">
    <property type="entry name" value="ADXRDTASE"/>
</dbReference>
<sequence>MSQVISQVMSPVKSQQHSVAIAGGGWAGLAAAVELCRAGHKVTLFESSPQLGGRARSIQWNDRTLDNGQHLMLGAYQTMLSLFDTLASAPDINIDISQLFEQVPHHLLMLDARNGATVFDLQLPTFPAPLHLVFGILKTRKLSLLEKIQLLIRFNRLLNTPIKTDLSVSNWLNSANLPESYQKNILEPVCLAALTTHPHQASAKAFQTVLQQIFNAPASHTDLLIARTDLSSLFPALAEKFILHHGGEIRTRSKLSHLQARNGKIESIYVNDKTYVFDQVVLATPPAVSARLLNNIDEASAICNQINQLAFEPVATLYLQFSQAVSLPACMTGMVNGVIEWVFERSIDGHGDILAAVFSAQGAYLKRPPEQLTAQVLKELSHCITGLPELIDSKLIIDKRAAFQCHPGVDQNRPGIHTPLKNLKLCGDYVYIEDNNQPGLPSTLEGALRSGVKCAQTLISS</sequence>
<dbReference type="InterPro" id="IPR017830">
    <property type="entry name" value="SQase_HpnE"/>
</dbReference>
<keyword evidence="2" id="KW-0560">Oxidoreductase</keyword>
<dbReference type="Gene3D" id="3.50.50.60">
    <property type="entry name" value="FAD/NAD(P)-binding domain"/>
    <property type="match status" value="1"/>
</dbReference>
<dbReference type="EMBL" id="UOFH01000224">
    <property type="protein sequence ID" value="VAW62690.1"/>
    <property type="molecule type" value="Genomic_DNA"/>
</dbReference>
<dbReference type="NCBIfam" id="TIGR03467">
    <property type="entry name" value="HpnE"/>
    <property type="match status" value="1"/>
</dbReference>
<dbReference type="PANTHER" id="PTHR42923">
    <property type="entry name" value="PROTOPORPHYRINOGEN OXIDASE"/>
    <property type="match status" value="1"/>
</dbReference>
<protein>
    <submittedName>
        <fullName evidence="2">Phytoene desaturase, pro-zeta-carotene producing</fullName>
        <ecNumber evidence="2">1.-.-.-</ecNumber>
    </submittedName>
</protein>
<evidence type="ECO:0000259" key="1">
    <source>
        <dbReference type="Pfam" id="PF01593"/>
    </source>
</evidence>